<dbReference type="Gene3D" id="3.50.50.60">
    <property type="entry name" value="FAD/NAD(P)-binding domain"/>
    <property type="match status" value="1"/>
</dbReference>
<dbReference type="PANTHER" id="PTHR11632">
    <property type="entry name" value="SUCCINATE DEHYDROGENASE 2 FLAVOPROTEIN SUBUNIT"/>
    <property type="match status" value="1"/>
</dbReference>
<dbReference type="Gene3D" id="3.90.700.10">
    <property type="entry name" value="Succinate dehydrogenase/fumarate reductase flavoprotein, catalytic domain"/>
    <property type="match status" value="1"/>
</dbReference>
<dbReference type="SUPFAM" id="SSF46977">
    <property type="entry name" value="Succinate dehydrogenase/fumarate reductase flavoprotein C-terminal domain"/>
    <property type="match status" value="1"/>
</dbReference>
<feature type="domain" description="Fumarate reductase/succinate dehydrogenase flavoprotein-like C-terminal" evidence="4">
    <location>
        <begin position="437"/>
        <end position="526"/>
    </location>
</feature>
<dbReference type="GO" id="GO:0008734">
    <property type="term" value="F:L-aspartate oxidase activity"/>
    <property type="evidence" value="ECO:0007669"/>
    <property type="project" value="UniProtKB-EC"/>
</dbReference>
<dbReference type="EMBL" id="CZAB01000104">
    <property type="protein sequence ID" value="CUQ17707.1"/>
    <property type="molecule type" value="Genomic_DNA"/>
</dbReference>
<dbReference type="Gene3D" id="1.20.58.100">
    <property type="entry name" value="Fumarate reductase/succinate dehydrogenase flavoprotein-like, C-terminal domain"/>
    <property type="match status" value="1"/>
</dbReference>
<dbReference type="Pfam" id="PF02910">
    <property type="entry name" value="Succ_DH_flav_C"/>
    <property type="match status" value="1"/>
</dbReference>
<dbReference type="GO" id="GO:0009055">
    <property type="term" value="F:electron transfer activity"/>
    <property type="evidence" value="ECO:0007669"/>
    <property type="project" value="TreeGrafter"/>
</dbReference>
<dbReference type="GO" id="GO:0000104">
    <property type="term" value="F:succinate dehydrogenase activity"/>
    <property type="evidence" value="ECO:0007669"/>
    <property type="project" value="TreeGrafter"/>
</dbReference>
<protein>
    <submittedName>
        <fullName evidence="5">FAD flavoprotein oxidase</fullName>
        <ecNumber evidence="5">1.4.3.16</ecNumber>
    </submittedName>
</protein>
<dbReference type="InterPro" id="IPR003953">
    <property type="entry name" value="FAD-dep_OxRdtase_2_FAD-bd"/>
</dbReference>
<dbReference type="PRINTS" id="PR00411">
    <property type="entry name" value="PNDRDTASEI"/>
</dbReference>
<dbReference type="GO" id="GO:0009061">
    <property type="term" value="P:anaerobic respiration"/>
    <property type="evidence" value="ECO:0007669"/>
    <property type="project" value="TreeGrafter"/>
</dbReference>
<evidence type="ECO:0000259" key="3">
    <source>
        <dbReference type="Pfam" id="PF00890"/>
    </source>
</evidence>
<feature type="domain" description="FAD-dependent oxidoreductase 2 FAD-binding" evidence="3">
    <location>
        <begin position="10"/>
        <end position="240"/>
    </location>
</feature>
<gene>
    <name evidence="5" type="primary">nadB_3</name>
    <name evidence="5" type="ORF">ERS852480_05064</name>
</gene>
<dbReference type="InterPro" id="IPR015939">
    <property type="entry name" value="Fum_Rdtase/Succ_DH_flav-like_C"/>
</dbReference>
<keyword evidence="2 5" id="KW-0560">Oxidoreductase</keyword>
<evidence type="ECO:0000313" key="6">
    <source>
        <dbReference type="Proteomes" id="UP000095512"/>
    </source>
</evidence>
<organism evidence="5 6">
    <name type="scientific">Enterocloster clostridioformis</name>
    <dbReference type="NCBI Taxonomy" id="1531"/>
    <lineage>
        <taxon>Bacteria</taxon>
        <taxon>Bacillati</taxon>
        <taxon>Bacillota</taxon>
        <taxon>Clostridia</taxon>
        <taxon>Lachnospirales</taxon>
        <taxon>Lachnospiraceae</taxon>
        <taxon>Enterocloster</taxon>
    </lineage>
</organism>
<dbReference type="GO" id="GO:0005886">
    <property type="term" value="C:plasma membrane"/>
    <property type="evidence" value="ECO:0007669"/>
    <property type="project" value="TreeGrafter"/>
</dbReference>
<keyword evidence="1" id="KW-0285">Flavoprotein</keyword>
<dbReference type="Pfam" id="PF00890">
    <property type="entry name" value="FAD_binding_2"/>
    <property type="match status" value="2"/>
</dbReference>
<sequence>MRCFRRIYVDVLVVGSGLAGLTAAISAAEEGVRVAIISRGGLCSGSSFYPGTWGLGLVAPEDEKDVPDLEETILRIGEGMANPALVHTFTGQIRESLEYLEHLGVPLREAKANKEREFIPCFDHKNRLWKGIEKPGSSQMMSKRLRELKVACLEHMTIVRLLKEGERVCGALAVKRKDEGLSLVEILSPAVILATGGMGGLFTHRLTTDDVTGIGQYLALESGAKLFNLEFMQMMLGHVHPAPKTIYNEKMFRFSRFYGADKELFSEWEGEEREKQLELRSGYGPFTTRLSSKKVDLEIYKESQRRREGIRVIYQEEVKRHQPEFIKTYFDWLKEEKNLTMDDPVWLSIYAHASNGGIAIDEEAFTGVEGLYACGEVTGGMHGADRLGGLSSANGLVFGRIAGKAAARSERGKKEGKAAYAYQPLYVILEAKKYLNTIQKLNQQHAMLIRSEKGSKNVLQELSKLQSQMERNKIPLEKTDCSMEELLRSVDLEAAFELTLALHQAILLRRESRGPHYREDCPKRENGLNIPIYSWKQNQEIVTHLQMSKFT</sequence>
<dbReference type="RefSeq" id="WP_057573082.1">
    <property type="nucleotide sequence ID" value="NZ_CATYWZ010000114.1"/>
</dbReference>
<dbReference type="InterPro" id="IPR030664">
    <property type="entry name" value="SdhA/FrdA/AprA"/>
</dbReference>
<reference evidence="5 6" key="1">
    <citation type="submission" date="2015-09" db="EMBL/GenBank/DDBJ databases">
        <authorList>
            <consortium name="Pathogen Informatics"/>
        </authorList>
    </citation>
    <scope>NUCLEOTIDE SEQUENCE [LARGE SCALE GENOMIC DNA]</scope>
    <source>
        <strain evidence="5 6">2789STDY5834865</strain>
    </source>
</reference>
<accession>A0A174UC71</accession>
<dbReference type="InterPro" id="IPR036188">
    <property type="entry name" value="FAD/NAD-bd_sf"/>
</dbReference>
<dbReference type="InterPro" id="IPR037099">
    <property type="entry name" value="Fum_R/Succ_DH_flav-like_C_sf"/>
</dbReference>
<dbReference type="InterPro" id="IPR027477">
    <property type="entry name" value="Succ_DH/fumarate_Rdtase_cat_sf"/>
</dbReference>
<dbReference type="EC" id="1.4.3.16" evidence="5"/>
<dbReference type="SUPFAM" id="SSF51905">
    <property type="entry name" value="FAD/NAD(P)-binding domain"/>
    <property type="match status" value="1"/>
</dbReference>
<dbReference type="PRINTS" id="PR00368">
    <property type="entry name" value="FADPNR"/>
</dbReference>
<evidence type="ECO:0000256" key="1">
    <source>
        <dbReference type="ARBA" id="ARBA00022630"/>
    </source>
</evidence>
<dbReference type="GO" id="GO:0050660">
    <property type="term" value="F:flavin adenine dinucleotide binding"/>
    <property type="evidence" value="ECO:0007669"/>
    <property type="project" value="TreeGrafter"/>
</dbReference>
<dbReference type="Proteomes" id="UP000095512">
    <property type="component" value="Unassembled WGS sequence"/>
</dbReference>
<name>A0A174UC71_9FIRM</name>
<feature type="domain" description="FAD-dependent oxidoreductase 2 FAD-binding" evidence="3">
    <location>
        <begin position="347"/>
        <end position="391"/>
    </location>
</feature>
<proteinExistence type="predicted"/>
<evidence type="ECO:0000256" key="2">
    <source>
        <dbReference type="ARBA" id="ARBA00023002"/>
    </source>
</evidence>
<dbReference type="AlphaFoldDB" id="A0A174UC71"/>
<dbReference type="PANTHER" id="PTHR11632:SF51">
    <property type="entry name" value="SUCCINATE DEHYDROGENASE [UBIQUINONE] FLAVOPROTEIN SUBUNIT, MITOCHONDRIAL"/>
    <property type="match status" value="1"/>
</dbReference>
<dbReference type="GO" id="GO:0033765">
    <property type="term" value="F:steroid dehydrogenase activity, acting on the CH-CH group of donors"/>
    <property type="evidence" value="ECO:0007669"/>
    <property type="project" value="UniProtKB-ARBA"/>
</dbReference>
<evidence type="ECO:0000313" key="5">
    <source>
        <dbReference type="EMBL" id="CUQ17707.1"/>
    </source>
</evidence>
<evidence type="ECO:0000259" key="4">
    <source>
        <dbReference type="Pfam" id="PF02910"/>
    </source>
</evidence>